<dbReference type="InterPro" id="IPR001611">
    <property type="entry name" value="Leu-rich_rpt"/>
</dbReference>
<protein>
    <submittedName>
        <fullName evidence="1">15868_t:CDS:1</fullName>
    </submittedName>
</protein>
<dbReference type="OrthoDB" id="1060944at2759"/>
<evidence type="ECO:0000313" key="1">
    <source>
        <dbReference type="EMBL" id="CAI2167053.1"/>
    </source>
</evidence>
<dbReference type="SUPFAM" id="SSF52058">
    <property type="entry name" value="L domain-like"/>
    <property type="match status" value="1"/>
</dbReference>
<dbReference type="AlphaFoldDB" id="A0A9W4SF05"/>
<proteinExistence type="predicted"/>
<dbReference type="EMBL" id="CAMKVN010000356">
    <property type="protein sequence ID" value="CAI2167053.1"/>
    <property type="molecule type" value="Genomic_DNA"/>
</dbReference>
<reference evidence="1" key="1">
    <citation type="submission" date="2022-08" db="EMBL/GenBank/DDBJ databases">
        <authorList>
            <person name="Kallberg Y."/>
            <person name="Tangrot J."/>
            <person name="Rosling A."/>
        </authorList>
    </citation>
    <scope>NUCLEOTIDE SEQUENCE</scope>
    <source>
        <strain evidence="1">Wild A</strain>
    </source>
</reference>
<comment type="caution">
    <text evidence="1">The sequence shown here is derived from an EMBL/GenBank/DDBJ whole genome shotgun (WGS) entry which is preliminary data.</text>
</comment>
<dbReference type="Gene3D" id="3.80.10.10">
    <property type="entry name" value="Ribonuclease Inhibitor"/>
    <property type="match status" value="1"/>
</dbReference>
<accession>A0A9W4SF05</accession>
<gene>
    <name evidence="1" type="ORF">FWILDA_LOCUS2880</name>
</gene>
<keyword evidence="2" id="KW-1185">Reference proteome</keyword>
<dbReference type="Proteomes" id="UP001153678">
    <property type="component" value="Unassembled WGS sequence"/>
</dbReference>
<dbReference type="PROSITE" id="PS51450">
    <property type="entry name" value="LRR"/>
    <property type="match status" value="2"/>
</dbReference>
<organism evidence="1 2">
    <name type="scientific">Funneliformis geosporum</name>
    <dbReference type="NCBI Taxonomy" id="1117311"/>
    <lineage>
        <taxon>Eukaryota</taxon>
        <taxon>Fungi</taxon>
        <taxon>Fungi incertae sedis</taxon>
        <taxon>Mucoromycota</taxon>
        <taxon>Glomeromycotina</taxon>
        <taxon>Glomeromycetes</taxon>
        <taxon>Glomerales</taxon>
        <taxon>Glomeraceae</taxon>
        <taxon>Funneliformis</taxon>
    </lineage>
</organism>
<dbReference type="InterPro" id="IPR032675">
    <property type="entry name" value="LRR_dom_sf"/>
</dbReference>
<sequence>MSQELQQYINNKTNKNKIRYLDISNNDLVGNADLKDFTALTSLNAYNNQLESIEFLNTLPNKEKLTSLNFFGNQISEAKNLQNLTSEQFNKLVVGMKDKSIQINSYKSTILMDLLEYTQHLIKSGDNSQRQQAQQLQAILQNSQVKSEQKPNNPKIPLLIGGGVVLVGLALGIGEILREELLIPRNISPQELATALKVPKEQIQ</sequence>
<evidence type="ECO:0000313" key="2">
    <source>
        <dbReference type="Proteomes" id="UP001153678"/>
    </source>
</evidence>
<name>A0A9W4SF05_9GLOM</name>